<dbReference type="InterPro" id="IPR029058">
    <property type="entry name" value="AB_hydrolase_fold"/>
</dbReference>
<protein>
    <recommendedName>
        <fullName evidence="7">Lipase</fullName>
    </recommendedName>
</protein>
<keyword evidence="3 7" id="KW-0378">Hydrolase</keyword>
<gene>
    <name evidence="11" type="ORF">MEUPH1_LOCUS4820</name>
</gene>
<dbReference type="Proteomes" id="UP001160148">
    <property type="component" value="Unassembled WGS sequence"/>
</dbReference>
<feature type="signal peptide" evidence="9">
    <location>
        <begin position="1"/>
        <end position="22"/>
    </location>
</feature>
<evidence type="ECO:0000256" key="5">
    <source>
        <dbReference type="ARBA" id="ARBA00023098"/>
    </source>
</evidence>
<dbReference type="EMBL" id="CARXXK010000001">
    <property type="protein sequence ID" value="CAI6348110.1"/>
    <property type="molecule type" value="Genomic_DNA"/>
</dbReference>
<dbReference type="InterPro" id="IPR025483">
    <property type="entry name" value="Lipase_euk"/>
</dbReference>
<accession>A0AAV0VWZ3</accession>
<feature type="active site" description="Nucleophile" evidence="8">
    <location>
        <position position="168"/>
    </location>
</feature>
<evidence type="ECO:0000259" key="10">
    <source>
        <dbReference type="Pfam" id="PF00561"/>
    </source>
</evidence>
<dbReference type="FunFam" id="3.40.50.1820:FF:000057">
    <property type="entry name" value="Lipase"/>
    <property type="match status" value="1"/>
</dbReference>
<feature type="domain" description="AB hydrolase-1" evidence="10">
    <location>
        <begin position="71"/>
        <end position="372"/>
    </location>
</feature>
<dbReference type="AlphaFoldDB" id="A0AAV0VWZ3"/>
<evidence type="ECO:0000256" key="3">
    <source>
        <dbReference type="ARBA" id="ARBA00022801"/>
    </source>
</evidence>
<keyword evidence="5" id="KW-0443">Lipid metabolism</keyword>
<proteinExistence type="inferred from homology"/>
<keyword evidence="6" id="KW-0325">Glycoprotein</keyword>
<evidence type="ECO:0000256" key="9">
    <source>
        <dbReference type="SAM" id="SignalP"/>
    </source>
</evidence>
<evidence type="ECO:0000256" key="2">
    <source>
        <dbReference type="ARBA" id="ARBA00022729"/>
    </source>
</evidence>
<evidence type="ECO:0000256" key="4">
    <source>
        <dbReference type="ARBA" id="ARBA00022963"/>
    </source>
</evidence>
<dbReference type="Gene3D" id="3.40.50.1820">
    <property type="entry name" value="alpha/beta hydrolase"/>
    <property type="match status" value="1"/>
</dbReference>
<evidence type="ECO:0000313" key="11">
    <source>
        <dbReference type="EMBL" id="CAI6348110.1"/>
    </source>
</evidence>
<sequence length="392" mass="43718">MQLLGKFQIIFVLLSCVIFLNACDYVTCLNASQRIEGFGYPLETYEVWTDDRAHLGLERIPHNGNKVIGRPVLLMHGMFSDSVVFAAQNSSLGFVLSDAGFDVWLYNSRGTGLSRTLSIYKGPGSLPNMNRVSWDFSFHELGVYDLTAVIDFILKKTEYSKLDIVGYSLGATVAFVCLSDKPEYNDKVNKLALIAPATNFKTSPVTAIAKQFSEIVLIILNGLDFFPFTVDPDTTLSKLRNMCANESVLMSCKRFIDVLDGVVLPIDNNSVLDFAAAFPQPVSSKLLKHYLQVVMKDKFSHYDYGTSGNLLRYNKIMPPEYNLSKVTVPTFVINSKADYLSTPKDVKRLTNLLPNIKEVSYIDQVQGGHLSVVINPNTREIVNSFIATKLLD</sequence>
<feature type="active site" description="Charge relay system" evidence="8">
    <location>
        <position position="369"/>
    </location>
</feature>
<organism evidence="11 12">
    <name type="scientific">Macrosiphum euphorbiae</name>
    <name type="common">potato aphid</name>
    <dbReference type="NCBI Taxonomy" id="13131"/>
    <lineage>
        <taxon>Eukaryota</taxon>
        <taxon>Metazoa</taxon>
        <taxon>Ecdysozoa</taxon>
        <taxon>Arthropoda</taxon>
        <taxon>Hexapoda</taxon>
        <taxon>Insecta</taxon>
        <taxon>Pterygota</taxon>
        <taxon>Neoptera</taxon>
        <taxon>Paraneoptera</taxon>
        <taxon>Hemiptera</taxon>
        <taxon>Sternorrhyncha</taxon>
        <taxon>Aphidomorpha</taxon>
        <taxon>Aphidoidea</taxon>
        <taxon>Aphididae</taxon>
        <taxon>Macrosiphini</taxon>
        <taxon>Macrosiphum</taxon>
    </lineage>
</organism>
<dbReference type="GO" id="GO:0016042">
    <property type="term" value="P:lipid catabolic process"/>
    <property type="evidence" value="ECO:0007669"/>
    <property type="project" value="UniProtKB-KW"/>
</dbReference>
<dbReference type="InterPro" id="IPR000073">
    <property type="entry name" value="AB_hydrolase_1"/>
</dbReference>
<name>A0AAV0VWZ3_9HEMI</name>
<dbReference type="PANTHER" id="PTHR11005">
    <property type="entry name" value="LYSOSOMAL ACID LIPASE-RELATED"/>
    <property type="match status" value="1"/>
</dbReference>
<evidence type="ECO:0000313" key="12">
    <source>
        <dbReference type="Proteomes" id="UP001160148"/>
    </source>
</evidence>
<keyword evidence="12" id="KW-1185">Reference proteome</keyword>
<feature type="chain" id="PRO_5043908924" description="Lipase" evidence="9">
    <location>
        <begin position="23"/>
        <end position="392"/>
    </location>
</feature>
<reference evidence="11 12" key="1">
    <citation type="submission" date="2023-01" db="EMBL/GenBank/DDBJ databases">
        <authorList>
            <person name="Whitehead M."/>
        </authorList>
    </citation>
    <scope>NUCLEOTIDE SEQUENCE [LARGE SCALE GENOMIC DNA]</scope>
</reference>
<evidence type="ECO:0000256" key="7">
    <source>
        <dbReference type="PIRNR" id="PIRNR000862"/>
    </source>
</evidence>
<dbReference type="SUPFAM" id="SSF53474">
    <property type="entry name" value="alpha/beta-Hydrolases"/>
    <property type="match status" value="1"/>
</dbReference>
<comment type="similarity">
    <text evidence="1 7">Belongs to the AB hydrolase superfamily. Lipase family.</text>
</comment>
<dbReference type="PIRSF" id="PIRSF000862">
    <property type="entry name" value="Steryl_ester_lip"/>
    <property type="match status" value="1"/>
</dbReference>
<comment type="caution">
    <text evidence="11">The sequence shown here is derived from an EMBL/GenBank/DDBJ whole genome shotgun (WGS) entry which is preliminary data.</text>
</comment>
<feature type="active site" description="Charge relay system" evidence="8">
    <location>
        <position position="338"/>
    </location>
</feature>
<evidence type="ECO:0000256" key="1">
    <source>
        <dbReference type="ARBA" id="ARBA00010701"/>
    </source>
</evidence>
<evidence type="ECO:0000256" key="6">
    <source>
        <dbReference type="ARBA" id="ARBA00023180"/>
    </source>
</evidence>
<dbReference type="Pfam" id="PF00561">
    <property type="entry name" value="Abhydrolase_1"/>
    <property type="match status" value="1"/>
</dbReference>
<dbReference type="GO" id="GO:0016788">
    <property type="term" value="F:hydrolase activity, acting on ester bonds"/>
    <property type="evidence" value="ECO:0007669"/>
    <property type="project" value="InterPro"/>
</dbReference>
<keyword evidence="2 9" id="KW-0732">Signal</keyword>
<evidence type="ECO:0000256" key="8">
    <source>
        <dbReference type="PIRSR" id="PIRSR000862-1"/>
    </source>
</evidence>
<keyword evidence="4 7" id="KW-0442">Lipid degradation</keyword>